<dbReference type="GO" id="GO:0046872">
    <property type="term" value="F:metal ion binding"/>
    <property type="evidence" value="ECO:0007669"/>
    <property type="project" value="UniProtKB-UniRule"/>
</dbReference>
<evidence type="ECO:0000256" key="3">
    <source>
        <dbReference type="ARBA" id="ARBA00023004"/>
    </source>
</evidence>
<comment type="function">
    <text evidence="5">Produces N-formyl-kynurenine through the oxidation of tryptophan.</text>
</comment>
<sequence>MGVFSLFSLCNAFACALLSLWLFNPSALAKWLRGLDVDHAKKRIARIKDVKALAERHEVAAVLAEMIHKDGAGSWPPRANHHHPTWPVALQQYKEVYLELASLLPQATASLDDQVNIARIAEFRFRFRELLHERVNLNDVQQLLKAADAGRWDIFPRDMYNAFYCCIASSRHAYRWATIPVVQVAQLETEVKLPVELTEPWAYLQRHFGCVSESGNNTSNLVLNFDTEGRHIYKINTGMSPRILSGEEAFARIFHEVEVLGVPVYHDMVLAIIAFARNEKAACARHVASITSQLRLVLGSYFDNMHDQQIPLSVWLSHVQGFYGWGIGHYDEASDDWVKFDGLSGNQVLLFQALDAFLGIEQYLSPRDQERNVPARQRALCKALARHSFRKMLSETPKDENEARIVNDFNEIIKRLRTFRYAHRSRAKRYLSQPAPERLPMTAGKSLLAPSIDQSLQFLDEFMVKRISQTV</sequence>
<dbReference type="PANTHER" id="PTHR28657:SF11">
    <property type="entry name" value="INDOLEAMINE 2,3-DIOXYGENASE"/>
    <property type="match status" value="1"/>
</dbReference>
<keyword evidence="5" id="KW-0223">Dioxygenase</keyword>
<dbReference type="GO" id="GO:0019441">
    <property type="term" value="P:L-tryptophan catabolic process to kynurenine"/>
    <property type="evidence" value="ECO:0007669"/>
    <property type="project" value="UniProtKB-UniRule"/>
</dbReference>
<dbReference type="InterPro" id="IPR037217">
    <property type="entry name" value="Trp/Indoleamine_2_3_dOase-like"/>
</dbReference>
<feature type="chain" id="PRO_5025462097" description="Indoleamine 2,3-dioxygenase" evidence="6">
    <location>
        <begin position="30"/>
        <end position="471"/>
    </location>
</feature>
<keyword evidence="8" id="KW-1185">Reference proteome</keyword>
<dbReference type="GO" id="GO:0033754">
    <property type="term" value="F:indoleamine 2,3-dioxygenase activity"/>
    <property type="evidence" value="ECO:0007669"/>
    <property type="project" value="UniProtKB-EC"/>
</dbReference>
<dbReference type="Pfam" id="PF01231">
    <property type="entry name" value="IDO"/>
    <property type="match status" value="1"/>
</dbReference>
<accession>A0A6A5YRT0</accession>
<evidence type="ECO:0000256" key="5">
    <source>
        <dbReference type="RuleBase" id="RU369119"/>
    </source>
</evidence>
<comment type="catalytic activity">
    <reaction evidence="5">
        <text>L-tryptophan + O2 = N-formyl-L-kynurenine</text>
        <dbReference type="Rhea" id="RHEA:24536"/>
        <dbReference type="ChEBI" id="CHEBI:15379"/>
        <dbReference type="ChEBI" id="CHEBI:57912"/>
        <dbReference type="ChEBI" id="CHEBI:58629"/>
    </reaction>
</comment>
<evidence type="ECO:0000256" key="6">
    <source>
        <dbReference type="SAM" id="SignalP"/>
    </source>
</evidence>
<name>A0A6A5YRT0_9PLEO</name>
<dbReference type="InterPro" id="IPR000898">
    <property type="entry name" value="Indolamine_dOase"/>
</dbReference>
<dbReference type="EC" id="1.13.11.52" evidence="5"/>
<keyword evidence="5" id="KW-0560">Oxidoreductase</keyword>
<dbReference type="Proteomes" id="UP000799770">
    <property type="component" value="Unassembled WGS sequence"/>
</dbReference>
<evidence type="ECO:0000313" key="7">
    <source>
        <dbReference type="EMBL" id="KAF2109444.1"/>
    </source>
</evidence>
<feature type="signal peptide" evidence="6">
    <location>
        <begin position="1"/>
        <end position="29"/>
    </location>
</feature>
<dbReference type="PANTHER" id="PTHR28657">
    <property type="entry name" value="INDOLEAMINE 2,3-DIOXYGENASE"/>
    <property type="match status" value="1"/>
</dbReference>
<evidence type="ECO:0000256" key="4">
    <source>
        <dbReference type="PIRSR" id="PIRSR600898-1"/>
    </source>
</evidence>
<dbReference type="AlphaFoldDB" id="A0A6A5YRT0"/>
<evidence type="ECO:0000313" key="8">
    <source>
        <dbReference type="Proteomes" id="UP000799770"/>
    </source>
</evidence>
<reference evidence="7" key="1">
    <citation type="journal article" date="2020" name="Stud. Mycol.">
        <title>101 Dothideomycetes genomes: a test case for predicting lifestyles and emergence of pathogens.</title>
        <authorList>
            <person name="Haridas S."/>
            <person name="Albert R."/>
            <person name="Binder M."/>
            <person name="Bloem J."/>
            <person name="Labutti K."/>
            <person name="Salamov A."/>
            <person name="Andreopoulos B."/>
            <person name="Baker S."/>
            <person name="Barry K."/>
            <person name="Bills G."/>
            <person name="Bluhm B."/>
            <person name="Cannon C."/>
            <person name="Castanera R."/>
            <person name="Culley D."/>
            <person name="Daum C."/>
            <person name="Ezra D."/>
            <person name="Gonzalez J."/>
            <person name="Henrissat B."/>
            <person name="Kuo A."/>
            <person name="Liang C."/>
            <person name="Lipzen A."/>
            <person name="Lutzoni F."/>
            <person name="Magnuson J."/>
            <person name="Mondo S."/>
            <person name="Nolan M."/>
            <person name="Ohm R."/>
            <person name="Pangilinan J."/>
            <person name="Park H.-J."/>
            <person name="Ramirez L."/>
            <person name="Alfaro M."/>
            <person name="Sun H."/>
            <person name="Tritt A."/>
            <person name="Yoshinaga Y."/>
            <person name="Zwiers L.-H."/>
            <person name="Turgeon B."/>
            <person name="Goodwin S."/>
            <person name="Spatafora J."/>
            <person name="Crous P."/>
            <person name="Grigoriev I."/>
        </authorList>
    </citation>
    <scope>NUCLEOTIDE SEQUENCE</scope>
    <source>
        <strain evidence="7">CBS 627.86</strain>
    </source>
</reference>
<keyword evidence="6" id="KW-0732">Signal</keyword>
<gene>
    <name evidence="7" type="ORF">BDV96DRAFT_502674</name>
</gene>
<dbReference type="EMBL" id="ML977342">
    <property type="protein sequence ID" value="KAF2109444.1"/>
    <property type="molecule type" value="Genomic_DNA"/>
</dbReference>
<dbReference type="Gene3D" id="1.20.58.480">
    <property type="match status" value="1"/>
</dbReference>
<feature type="binding site" description="proximal binding residue" evidence="4">
    <location>
        <position position="423"/>
    </location>
    <ligand>
        <name>heme b</name>
        <dbReference type="ChEBI" id="CHEBI:60344"/>
    </ligand>
    <ligandPart>
        <name>Fe</name>
        <dbReference type="ChEBI" id="CHEBI:18248"/>
    </ligandPart>
</feature>
<organism evidence="7 8">
    <name type="scientific">Lophiotrema nucula</name>
    <dbReference type="NCBI Taxonomy" id="690887"/>
    <lineage>
        <taxon>Eukaryota</taxon>
        <taxon>Fungi</taxon>
        <taxon>Dikarya</taxon>
        <taxon>Ascomycota</taxon>
        <taxon>Pezizomycotina</taxon>
        <taxon>Dothideomycetes</taxon>
        <taxon>Pleosporomycetidae</taxon>
        <taxon>Pleosporales</taxon>
        <taxon>Lophiotremataceae</taxon>
        <taxon>Lophiotrema</taxon>
    </lineage>
</organism>
<evidence type="ECO:0000256" key="1">
    <source>
        <dbReference type="ARBA" id="ARBA00007119"/>
    </source>
</evidence>
<protein>
    <recommendedName>
        <fullName evidence="5">Indoleamine 2,3-dioxygenase</fullName>
        <ecNumber evidence="5">1.13.11.52</ecNumber>
    </recommendedName>
</protein>
<keyword evidence="2 4" id="KW-0479">Metal-binding</keyword>
<keyword evidence="4 5" id="KW-0349">Heme</keyword>
<dbReference type="SUPFAM" id="SSF140959">
    <property type="entry name" value="Indolic compounds 2,3-dioxygenase-like"/>
    <property type="match status" value="1"/>
</dbReference>
<dbReference type="GO" id="GO:0005737">
    <property type="term" value="C:cytoplasm"/>
    <property type="evidence" value="ECO:0007669"/>
    <property type="project" value="TreeGrafter"/>
</dbReference>
<proteinExistence type="inferred from homology"/>
<dbReference type="GO" id="GO:0020037">
    <property type="term" value="F:heme binding"/>
    <property type="evidence" value="ECO:0007669"/>
    <property type="project" value="UniProtKB-UniRule"/>
</dbReference>
<evidence type="ECO:0000256" key="2">
    <source>
        <dbReference type="ARBA" id="ARBA00022723"/>
    </source>
</evidence>
<dbReference type="OrthoDB" id="4662583at2759"/>
<dbReference type="GO" id="GO:0034354">
    <property type="term" value="P:'de novo' NAD+ biosynthetic process from L-tryptophan"/>
    <property type="evidence" value="ECO:0007669"/>
    <property type="project" value="TreeGrafter"/>
</dbReference>
<comment type="similarity">
    <text evidence="1 5">Belongs to the indoleamine 2,3-dioxygenase family.</text>
</comment>
<keyword evidence="3 4" id="KW-0408">Iron</keyword>